<accession>D1C6T9</accession>
<dbReference type="Gene3D" id="1.10.3720.10">
    <property type="entry name" value="MetI-like"/>
    <property type="match status" value="1"/>
</dbReference>
<gene>
    <name evidence="13" type="ordered locus">Sthe_0261</name>
</gene>
<dbReference type="InterPro" id="IPR045621">
    <property type="entry name" value="BPD_transp_1_N"/>
</dbReference>
<name>D1C6T9_SPHTD</name>
<evidence type="ECO:0000259" key="12">
    <source>
        <dbReference type="PROSITE" id="PS50928"/>
    </source>
</evidence>
<dbReference type="GO" id="GO:0015099">
    <property type="term" value="F:nickel cation transmembrane transporter activity"/>
    <property type="evidence" value="ECO:0007669"/>
    <property type="project" value="InterPro"/>
</dbReference>
<proteinExistence type="inferred from homology"/>
<keyword evidence="8" id="KW-0921">Nickel transport</keyword>
<keyword evidence="3" id="KW-1003">Cell membrane</keyword>
<evidence type="ECO:0000313" key="13">
    <source>
        <dbReference type="EMBL" id="ACZ37700.1"/>
    </source>
</evidence>
<dbReference type="SUPFAM" id="SSF161098">
    <property type="entry name" value="MetI-like"/>
    <property type="match status" value="1"/>
</dbReference>
<comment type="subcellular location">
    <subcellularLocation>
        <location evidence="1 11">Cell membrane</location>
        <topology evidence="1 11">Multi-pass membrane protein</topology>
    </subcellularLocation>
</comment>
<evidence type="ECO:0000256" key="5">
    <source>
        <dbReference type="ARBA" id="ARBA00022692"/>
    </source>
</evidence>
<dbReference type="NCBIfam" id="NF045470">
    <property type="entry name" value="Opp2B"/>
    <property type="match status" value="1"/>
</dbReference>
<dbReference type="RefSeq" id="WP_012870748.1">
    <property type="nucleotide sequence ID" value="NC_013523.1"/>
</dbReference>
<dbReference type="InterPro" id="IPR050045">
    <property type="entry name" value="Opp2B"/>
</dbReference>
<keyword evidence="14" id="KW-1185">Reference proteome</keyword>
<dbReference type="InParanoid" id="D1C6T9"/>
<feature type="transmembrane region" description="Helical" evidence="11">
    <location>
        <begin position="101"/>
        <end position="122"/>
    </location>
</feature>
<feature type="transmembrane region" description="Helical" evidence="11">
    <location>
        <begin position="179"/>
        <end position="199"/>
    </location>
</feature>
<evidence type="ECO:0000256" key="10">
    <source>
        <dbReference type="ARBA" id="ARBA00024202"/>
    </source>
</evidence>
<keyword evidence="6 11" id="KW-1133">Transmembrane helix</keyword>
<keyword evidence="4" id="KW-0533">Nickel</keyword>
<feature type="transmembrane region" description="Helical" evidence="11">
    <location>
        <begin position="134"/>
        <end position="159"/>
    </location>
</feature>
<dbReference type="Pfam" id="PF19300">
    <property type="entry name" value="BPD_transp_1_N"/>
    <property type="match status" value="1"/>
</dbReference>
<evidence type="ECO:0000256" key="9">
    <source>
        <dbReference type="ARBA" id="ARBA00023136"/>
    </source>
</evidence>
<dbReference type="Proteomes" id="UP000002027">
    <property type="component" value="Chromosome 1"/>
</dbReference>
<feature type="transmembrane region" description="Helical" evidence="11">
    <location>
        <begin position="234"/>
        <end position="260"/>
    </location>
</feature>
<evidence type="ECO:0000256" key="2">
    <source>
        <dbReference type="ARBA" id="ARBA00022448"/>
    </source>
</evidence>
<sequence>MTAYIIRRLLTLIPTLLGVSLLVFSITRLTPGDPVRQIVGPDAPQQRVDEVRRQLGLDQPILVQYWKFLTGAVRGDLGRSLLTRQPVVKELQDRLPVTLKIATISVIIAVVIGIPLGVISAARKYSAVDTLATLFAIGGVSMPLFWFAIMAILLFSIRLQWLPVGGLHGPIWTFEGMKAYVLPCITLALTSIALIARLTRSSMLEVLDREYVTVARAKGLEERRVIIRHALRNALLPVVTFVGLQYGFLLGGAVVTETIFALPGVGRLAIQAINQRDYPVIQGVVLMVAVIFTMINLIVDVLYAWLDPRISYA</sequence>
<dbReference type="STRING" id="479434.Sthe_0261"/>
<evidence type="ECO:0000256" key="11">
    <source>
        <dbReference type="RuleBase" id="RU363032"/>
    </source>
</evidence>
<dbReference type="InterPro" id="IPR035906">
    <property type="entry name" value="MetI-like_sf"/>
</dbReference>
<evidence type="ECO:0000256" key="7">
    <source>
        <dbReference type="ARBA" id="ARBA00023065"/>
    </source>
</evidence>
<dbReference type="CDD" id="cd06261">
    <property type="entry name" value="TM_PBP2"/>
    <property type="match status" value="1"/>
</dbReference>
<dbReference type="eggNOG" id="COG0601">
    <property type="taxonomic scope" value="Bacteria"/>
</dbReference>
<dbReference type="EMBL" id="CP001823">
    <property type="protein sequence ID" value="ACZ37700.1"/>
    <property type="molecule type" value="Genomic_DNA"/>
</dbReference>
<comment type="similarity">
    <text evidence="10">Belongs to the binding-protein-dependent transport system permease family. OppBC subfamily.</text>
</comment>
<protein>
    <submittedName>
        <fullName evidence="13">Binding-protein-dependent transport systems inner membrane component</fullName>
    </submittedName>
</protein>
<dbReference type="PROSITE" id="PS50928">
    <property type="entry name" value="ABC_TM1"/>
    <property type="match status" value="1"/>
</dbReference>
<reference evidence="14" key="1">
    <citation type="submission" date="2009-11" db="EMBL/GenBank/DDBJ databases">
        <title>The complete chromosome 1 of Sphaerobacter thermophilus DSM 20745.</title>
        <authorList>
            <person name="Lucas S."/>
            <person name="Copeland A."/>
            <person name="Lapidus A."/>
            <person name="Glavina del Rio T."/>
            <person name="Dalin E."/>
            <person name="Tice H."/>
            <person name="Bruce D."/>
            <person name="Goodwin L."/>
            <person name="Pitluck S."/>
            <person name="Kyrpides N."/>
            <person name="Mavromatis K."/>
            <person name="Ivanova N."/>
            <person name="Mikhailova N."/>
            <person name="LaButti K.M."/>
            <person name="Clum A."/>
            <person name="Sun H.I."/>
            <person name="Brettin T."/>
            <person name="Detter J.C."/>
            <person name="Han C."/>
            <person name="Larimer F."/>
            <person name="Land M."/>
            <person name="Hauser L."/>
            <person name="Markowitz V."/>
            <person name="Cheng J.F."/>
            <person name="Hugenholtz P."/>
            <person name="Woyke T."/>
            <person name="Wu D."/>
            <person name="Steenblock K."/>
            <person name="Schneider S."/>
            <person name="Pukall R."/>
            <person name="Goeker M."/>
            <person name="Klenk H.P."/>
            <person name="Eisen J.A."/>
        </authorList>
    </citation>
    <scope>NUCLEOTIDE SEQUENCE [LARGE SCALE GENOMIC DNA]</scope>
    <source>
        <strain evidence="14">ATCC 49802 / DSM 20745 / S 6022</strain>
    </source>
</reference>
<organism evidence="13 14">
    <name type="scientific">Sphaerobacter thermophilus (strain ATCC 49802 / DSM 20745 / KCCM 41009 / NCIMB 13125 / S 6022)</name>
    <dbReference type="NCBI Taxonomy" id="479434"/>
    <lineage>
        <taxon>Bacteria</taxon>
        <taxon>Pseudomonadati</taxon>
        <taxon>Thermomicrobiota</taxon>
        <taxon>Thermomicrobia</taxon>
        <taxon>Sphaerobacterales</taxon>
        <taxon>Sphaerobacterineae</taxon>
        <taxon>Sphaerobacteraceae</taxon>
        <taxon>Sphaerobacter</taxon>
    </lineage>
</organism>
<feature type="domain" description="ABC transmembrane type-1" evidence="12">
    <location>
        <begin position="95"/>
        <end position="303"/>
    </location>
</feature>
<evidence type="ECO:0000256" key="1">
    <source>
        <dbReference type="ARBA" id="ARBA00004651"/>
    </source>
</evidence>
<dbReference type="Pfam" id="PF00528">
    <property type="entry name" value="BPD_transp_1"/>
    <property type="match status" value="1"/>
</dbReference>
<reference evidence="13 14" key="2">
    <citation type="journal article" date="2010" name="Stand. Genomic Sci.">
        <title>Complete genome sequence of Desulfohalobium retbaense type strain (HR(100)).</title>
        <authorList>
            <person name="Spring S."/>
            <person name="Nolan M."/>
            <person name="Lapidus A."/>
            <person name="Glavina Del Rio T."/>
            <person name="Copeland A."/>
            <person name="Tice H."/>
            <person name="Cheng J.F."/>
            <person name="Lucas S."/>
            <person name="Land M."/>
            <person name="Chen F."/>
            <person name="Bruce D."/>
            <person name="Goodwin L."/>
            <person name="Pitluck S."/>
            <person name="Ivanova N."/>
            <person name="Mavromatis K."/>
            <person name="Mikhailova N."/>
            <person name="Pati A."/>
            <person name="Chen A."/>
            <person name="Palaniappan K."/>
            <person name="Hauser L."/>
            <person name="Chang Y.J."/>
            <person name="Jeffries C.D."/>
            <person name="Munk C."/>
            <person name="Kiss H."/>
            <person name="Chain P."/>
            <person name="Han C."/>
            <person name="Brettin T."/>
            <person name="Detter J.C."/>
            <person name="Schuler E."/>
            <person name="Goker M."/>
            <person name="Rohde M."/>
            <person name="Bristow J."/>
            <person name="Eisen J.A."/>
            <person name="Markowitz V."/>
            <person name="Hugenholtz P."/>
            <person name="Kyrpides N.C."/>
            <person name="Klenk H.P."/>
        </authorList>
    </citation>
    <scope>NUCLEOTIDE SEQUENCE [LARGE SCALE GENOMIC DNA]</scope>
    <source>
        <strain evidence="14">ATCC 49802 / DSM 20745 / S 6022</strain>
    </source>
</reference>
<dbReference type="GO" id="GO:0005886">
    <property type="term" value="C:plasma membrane"/>
    <property type="evidence" value="ECO:0007669"/>
    <property type="project" value="UniProtKB-SubCell"/>
</dbReference>
<evidence type="ECO:0000256" key="3">
    <source>
        <dbReference type="ARBA" id="ARBA00022475"/>
    </source>
</evidence>
<dbReference type="AlphaFoldDB" id="D1C6T9"/>
<evidence type="ECO:0000256" key="8">
    <source>
        <dbReference type="ARBA" id="ARBA00023112"/>
    </source>
</evidence>
<dbReference type="InterPro" id="IPR000515">
    <property type="entry name" value="MetI-like"/>
</dbReference>
<dbReference type="PANTHER" id="PTHR43163:SF6">
    <property type="entry name" value="DIPEPTIDE TRANSPORT SYSTEM PERMEASE PROTEIN DPPB-RELATED"/>
    <property type="match status" value="1"/>
</dbReference>
<dbReference type="OrthoDB" id="9772184at2"/>
<feature type="transmembrane region" description="Helical" evidence="11">
    <location>
        <begin position="9"/>
        <end position="27"/>
    </location>
</feature>
<dbReference type="PANTHER" id="PTHR43163">
    <property type="entry name" value="DIPEPTIDE TRANSPORT SYSTEM PERMEASE PROTEIN DPPB-RELATED"/>
    <property type="match status" value="1"/>
</dbReference>
<keyword evidence="2 11" id="KW-0813">Transport</keyword>
<feature type="transmembrane region" description="Helical" evidence="11">
    <location>
        <begin position="280"/>
        <end position="306"/>
    </location>
</feature>
<dbReference type="HOGENOM" id="CLU_036879_0_1_0"/>
<keyword evidence="5 11" id="KW-0812">Transmembrane</keyword>
<keyword evidence="7" id="KW-0406">Ion transport</keyword>
<evidence type="ECO:0000256" key="6">
    <source>
        <dbReference type="ARBA" id="ARBA00022989"/>
    </source>
</evidence>
<keyword evidence="9 11" id="KW-0472">Membrane</keyword>
<dbReference type="KEGG" id="sti:Sthe_0261"/>
<evidence type="ECO:0000256" key="4">
    <source>
        <dbReference type="ARBA" id="ARBA00022596"/>
    </source>
</evidence>
<evidence type="ECO:0000313" key="14">
    <source>
        <dbReference type="Proteomes" id="UP000002027"/>
    </source>
</evidence>